<dbReference type="SMART" id="SM00028">
    <property type="entry name" value="TPR"/>
    <property type="match status" value="2"/>
</dbReference>
<dbReference type="PROSITE" id="PS50887">
    <property type="entry name" value="GGDEF"/>
    <property type="match status" value="1"/>
</dbReference>
<dbReference type="PANTHER" id="PTHR45138:SF9">
    <property type="entry name" value="DIGUANYLATE CYCLASE DGCM-RELATED"/>
    <property type="match status" value="1"/>
</dbReference>
<keyword evidence="5" id="KW-0732">Signal</keyword>
<proteinExistence type="predicted"/>
<dbReference type="Pfam" id="PF07721">
    <property type="entry name" value="TPR_4"/>
    <property type="match status" value="3"/>
</dbReference>
<comment type="catalytic activity">
    <reaction evidence="3">
        <text>2 GTP = 3',3'-c-di-GMP + 2 diphosphate</text>
        <dbReference type="Rhea" id="RHEA:24898"/>
        <dbReference type="ChEBI" id="CHEBI:33019"/>
        <dbReference type="ChEBI" id="CHEBI:37565"/>
        <dbReference type="ChEBI" id="CHEBI:58805"/>
        <dbReference type="EC" id="2.7.7.65"/>
    </reaction>
</comment>
<dbReference type="InterPro" id="IPR043128">
    <property type="entry name" value="Rev_trsase/Diguanyl_cyclase"/>
</dbReference>
<evidence type="ECO:0000313" key="7">
    <source>
        <dbReference type="EMBL" id="QIB65652.1"/>
    </source>
</evidence>
<evidence type="ECO:0000256" key="1">
    <source>
        <dbReference type="ARBA" id="ARBA00001946"/>
    </source>
</evidence>
<dbReference type="CDD" id="cd01949">
    <property type="entry name" value="GGDEF"/>
    <property type="match status" value="1"/>
</dbReference>
<gene>
    <name evidence="7" type="ORF">G3T16_09755</name>
</gene>
<dbReference type="PANTHER" id="PTHR45138">
    <property type="entry name" value="REGULATORY COMPONENTS OF SENSORY TRANSDUCTION SYSTEM"/>
    <property type="match status" value="1"/>
</dbReference>
<name>A0A6C0U0L3_9GAMM</name>
<keyword evidence="4" id="KW-0175">Coiled coil</keyword>
<dbReference type="SMART" id="SM00267">
    <property type="entry name" value="GGDEF"/>
    <property type="match status" value="1"/>
</dbReference>
<dbReference type="EC" id="2.7.7.65" evidence="2"/>
<keyword evidence="8" id="KW-1185">Reference proteome</keyword>
<accession>A0A6C0U0L3</accession>
<dbReference type="InterPro" id="IPR029787">
    <property type="entry name" value="Nucleotide_cyclase"/>
</dbReference>
<organism evidence="7 8">
    <name type="scientific">Kineobactrum salinum</name>
    <dbReference type="NCBI Taxonomy" id="2708301"/>
    <lineage>
        <taxon>Bacteria</taxon>
        <taxon>Pseudomonadati</taxon>
        <taxon>Pseudomonadota</taxon>
        <taxon>Gammaproteobacteria</taxon>
        <taxon>Cellvibrionales</taxon>
        <taxon>Halieaceae</taxon>
        <taxon>Kineobactrum</taxon>
    </lineage>
</organism>
<protein>
    <recommendedName>
        <fullName evidence="2">diguanylate cyclase</fullName>
        <ecNumber evidence="2">2.7.7.65</ecNumber>
    </recommendedName>
</protein>
<reference evidence="7 8" key="1">
    <citation type="submission" date="2020-02" db="EMBL/GenBank/DDBJ databases">
        <title>Genome sequencing for Kineobactrum sp. M2.</title>
        <authorList>
            <person name="Park S.-J."/>
        </authorList>
    </citation>
    <scope>NUCLEOTIDE SEQUENCE [LARGE SCALE GENOMIC DNA]</scope>
    <source>
        <strain evidence="7 8">M2</strain>
    </source>
</reference>
<dbReference type="FunFam" id="3.30.70.270:FF:000001">
    <property type="entry name" value="Diguanylate cyclase domain protein"/>
    <property type="match status" value="1"/>
</dbReference>
<dbReference type="AlphaFoldDB" id="A0A6C0U0L3"/>
<dbReference type="SUPFAM" id="SSF55073">
    <property type="entry name" value="Nucleotide cyclase"/>
    <property type="match status" value="1"/>
</dbReference>
<evidence type="ECO:0000256" key="5">
    <source>
        <dbReference type="SAM" id="SignalP"/>
    </source>
</evidence>
<dbReference type="Proteomes" id="UP000477680">
    <property type="component" value="Chromosome"/>
</dbReference>
<dbReference type="KEGG" id="kim:G3T16_09755"/>
<dbReference type="GO" id="GO:0052621">
    <property type="term" value="F:diguanylate cyclase activity"/>
    <property type="evidence" value="ECO:0007669"/>
    <property type="project" value="UniProtKB-EC"/>
</dbReference>
<dbReference type="GO" id="GO:0042802">
    <property type="term" value="F:identical protein binding"/>
    <property type="evidence" value="ECO:0007669"/>
    <property type="project" value="InterPro"/>
</dbReference>
<evidence type="ECO:0000256" key="4">
    <source>
        <dbReference type="SAM" id="Coils"/>
    </source>
</evidence>
<evidence type="ECO:0000313" key="8">
    <source>
        <dbReference type="Proteomes" id="UP000477680"/>
    </source>
</evidence>
<dbReference type="NCBIfam" id="TIGR00254">
    <property type="entry name" value="GGDEF"/>
    <property type="match status" value="1"/>
</dbReference>
<dbReference type="Gene3D" id="3.30.70.270">
    <property type="match status" value="1"/>
</dbReference>
<dbReference type="InterPro" id="IPR050469">
    <property type="entry name" value="Diguanylate_Cyclase"/>
</dbReference>
<feature type="domain" description="GGDEF" evidence="6">
    <location>
        <begin position="436"/>
        <end position="569"/>
    </location>
</feature>
<dbReference type="RefSeq" id="WP_163495035.1">
    <property type="nucleotide sequence ID" value="NZ_CP048711.1"/>
</dbReference>
<feature type="chain" id="PRO_5025642644" description="diguanylate cyclase" evidence="5">
    <location>
        <begin position="25"/>
        <end position="578"/>
    </location>
</feature>
<dbReference type="InterPro" id="IPR011990">
    <property type="entry name" value="TPR-like_helical_dom_sf"/>
</dbReference>
<evidence type="ECO:0000256" key="3">
    <source>
        <dbReference type="ARBA" id="ARBA00034247"/>
    </source>
</evidence>
<dbReference type="Pfam" id="PF00990">
    <property type="entry name" value="GGDEF"/>
    <property type="match status" value="1"/>
</dbReference>
<dbReference type="SUPFAM" id="SSF48452">
    <property type="entry name" value="TPR-like"/>
    <property type="match status" value="1"/>
</dbReference>
<feature type="coiled-coil region" evidence="4">
    <location>
        <begin position="347"/>
        <end position="376"/>
    </location>
</feature>
<evidence type="ECO:0000259" key="6">
    <source>
        <dbReference type="PROSITE" id="PS50887"/>
    </source>
</evidence>
<evidence type="ECO:0000256" key="2">
    <source>
        <dbReference type="ARBA" id="ARBA00012528"/>
    </source>
</evidence>
<dbReference type="InterPro" id="IPR000160">
    <property type="entry name" value="GGDEF_dom"/>
</dbReference>
<comment type="cofactor">
    <cofactor evidence="1">
        <name>Mg(2+)</name>
        <dbReference type="ChEBI" id="CHEBI:18420"/>
    </cofactor>
</comment>
<dbReference type="Gene3D" id="1.25.40.10">
    <property type="entry name" value="Tetratricopeptide repeat domain"/>
    <property type="match status" value="1"/>
</dbReference>
<feature type="signal peptide" evidence="5">
    <location>
        <begin position="1"/>
        <end position="24"/>
    </location>
</feature>
<dbReference type="InterPro" id="IPR011717">
    <property type="entry name" value="TPR-4"/>
</dbReference>
<sequence>MDTAKRGKPFLLAVLLSLAPLATAADGDIQQRLDLAEQLRTSDPGRVAQLLEGLEAEPLAPPQQHQLGFLRAYLLAMRGRLEEAIALVDELRTSPYPETRIKVHLLLANMHESIKDFSAAYTYLYHALSAVGSVQDSALRANVYTVATQLNISAGSYQRAHEYALAIRDTSDQPRHVCISRALELHALVRLQNSYPPDLAEAAWQDCERADELLVAHTTRVYTAEADVQHSPRQVRDSMQQTLPALERIGFPYTIVKARYWLARAQLELGEPAAAQRLLEDVYRQAGELGDRKITSQALLFLARIYEQGGQAEQALDTYKAHIKSLNKYISEFSERNIAHHMAQTDYMENRNRMELLTSENELLQLEARVQRNEKLMSVAGGSVLIGFMLLVMIGLNRKKTQLDALASTDFLTQTYNRRYFTELVDRRLKEPKADNYYSLVIFDIDNFKIVNDQHGHAAGDEILRTLARVCHEHIRQEDILARIGGEEFALFLPGCAQTNAVQIADQCRRAIADTVVPCGDLNLSVTASFGVATTSLEVSSFEALFKQADDALYRSKGRGRNCINVAPWSPTTTCASV</sequence>
<dbReference type="EMBL" id="CP048711">
    <property type="protein sequence ID" value="QIB65652.1"/>
    <property type="molecule type" value="Genomic_DNA"/>
</dbReference>
<dbReference type="InterPro" id="IPR019734">
    <property type="entry name" value="TPR_rpt"/>
</dbReference>